<keyword evidence="5" id="KW-0411">Iron-sulfur</keyword>
<keyword evidence="3" id="KW-0479">Metal-binding</keyword>
<name>A0A931LXB7_FIMGI</name>
<dbReference type="GO" id="GO:0140647">
    <property type="term" value="P:P450-containing electron transport chain"/>
    <property type="evidence" value="ECO:0007669"/>
    <property type="project" value="InterPro"/>
</dbReference>
<protein>
    <submittedName>
        <fullName evidence="8">(2Fe-2S)-binding protein</fullName>
    </submittedName>
</protein>
<dbReference type="InterPro" id="IPR001055">
    <property type="entry name" value="Adrenodoxin-like"/>
</dbReference>
<gene>
    <name evidence="8" type="ORF">HYR64_10490</name>
</gene>
<dbReference type="PROSITE" id="PS51085">
    <property type="entry name" value="2FE2S_FER_2"/>
    <property type="match status" value="1"/>
</dbReference>
<reference evidence="8" key="1">
    <citation type="submission" date="2020-07" db="EMBL/GenBank/DDBJ databases">
        <title>Huge and variable diversity of episymbiotic CPR bacteria and DPANN archaea in groundwater ecosystems.</title>
        <authorList>
            <person name="He C.Y."/>
            <person name="Keren R."/>
            <person name="Whittaker M."/>
            <person name="Farag I.F."/>
            <person name="Doudna J."/>
            <person name="Cate J.H.D."/>
            <person name="Banfield J.F."/>
        </authorList>
    </citation>
    <scope>NUCLEOTIDE SEQUENCE</scope>
    <source>
        <strain evidence="8">NC_groundwater_17_Pr7_B-0.1um_64_12</strain>
    </source>
</reference>
<dbReference type="Pfam" id="PF00111">
    <property type="entry name" value="Fer2"/>
    <property type="match status" value="1"/>
</dbReference>
<dbReference type="GO" id="GO:0009055">
    <property type="term" value="F:electron transfer activity"/>
    <property type="evidence" value="ECO:0007669"/>
    <property type="project" value="TreeGrafter"/>
</dbReference>
<comment type="caution">
    <text evidence="8">The sequence shown here is derived from an EMBL/GenBank/DDBJ whole genome shotgun (WGS) entry which is preliminary data.</text>
</comment>
<evidence type="ECO:0000313" key="9">
    <source>
        <dbReference type="Proteomes" id="UP000727962"/>
    </source>
</evidence>
<evidence type="ECO:0000256" key="6">
    <source>
        <dbReference type="ARBA" id="ARBA00034078"/>
    </source>
</evidence>
<dbReference type="GO" id="GO:0051537">
    <property type="term" value="F:2 iron, 2 sulfur cluster binding"/>
    <property type="evidence" value="ECO:0007669"/>
    <property type="project" value="UniProtKB-KW"/>
</dbReference>
<comment type="similarity">
    <text evidence="1">Belongs to the adrenodoxin/putidaredoxin family.</text>
</comment>
<proteinExistence type="inferred from homology"/>
<dbReference type="AlphaFoldDB" id="A0A931LXB7"/>
<dbReference type="EMBL" id="JACOSL010000064">
    <property type="protein sequence ID" value="MBI1757521.1"/>
    <property type="molecule type" value="Genomic_DNA"/>
</dbReference>
<dbReference type="PANTHER" id="PTHR23426:SF65">
    <property type="entry name" value="FERREDOXIN-2, MITOCHONDRIAL"/>
    <property type="match status" value="1"/>
</dbReference>
<keyword evidence="2" id="KW-0001">2Fe-2S</keyword>
<dbReference type="CDD" id="cd00207">
    <property type="entry name" value="fer2"/>
    <property type="match status" value="1"/>
</dbReference>
<feature type="domain" description="2Fe-2S ferredoxin-type" evidence="7">
    <location>
        <begin position="2"/>
        <end position="94"/>
    </location>
</feature>
<dbReference type="GO" id="GO:0046872">
    <property type="term" value="F:metal ion binding"/>
    <property type="evidence" value="ECO:0007669"/>
    <property type="project" value="UniProtKB-KW"/>
</dbReference>
<sequence length="107" mass="11913">MRTYTVEVEGFEPFAIDEGAKLALAIERAGIDISHRCGGNARCTTCRVAFLSKEPPMGAKEHDCLEEDGVLGEFRLSCQIRADRDMRVRVLMRASEQGWDPGVELEP</sequence>
<dbReference type="Gene3D" id="3.10.20.30">
    <property type="match status" value="1"/>
</dbReference>
<dbReference type="Proteomes" id="UP000727962">
    <property type="component" value="Unassembled WGS sequence"/>
</dbReference>
<evidence type="ECO:0000256" key="2">
    <source>
        <dbReference type="ARBA" id="ARBA00022714"/>
    </source>
</evidence>
<evidence type="ECO:0000313" key="8">
    <source>
        <dbReference type="EMBL" id="MBI1757521.1"/>
    </source>
</evidence>
<accession>A0A931LXB7</accession>
<dbReference type="InterPro" id="IPR012675">
    <property type="entry name" value="Beta-grasp_dom_sf"/>
</dbReference>
<keyword evidence="4" id="KW-0408">Iron</keyword>
<organism evidence="8 9">
    <name type="scientific">Fimbriimonas ginsengisoli</name>
    <dbReference type="NCBI Taxonomy" id="1005039"/>
    <lineage>
        <taxon>Bacteria</taxon>
        <taxon>Bacillati</taxon>
        <taxon>Armatimonadota</taxon>
        <taxon>Fimbriimonadia</taxon>
        <taxon>Fimbriimonadales</taxon>
        <taxon>Fimbriimonadaceae</taxon>
        <taxon>Fimbriimonas</taxon>
    </lineage>
</organism>
<evidence type="ECO:0000256" key="1">
    <source>
        <dbReference type="ARBA" id="ARBA00010914"/>
    </source>
</evidence>
<dbReference type="SUPFAM" id="SSF54292">
    <property type="entry name" value="2Fe-2S ferredoxin-like"/>
    <property type="match status" value="1"/>
</dbReference>
<evidence type="ECO:0000256" key="4">
    <source>
        <dbReference type="ARBA" id="ARBA00023004"/>
    </source>
</evidence>
<dbReference type="PANTHER" id="PTHR23426">
    <property type="entry name" value="FERREDOXIN/ADRENODOXIN"/>
    <property type="match status" value="1"/>
</dbReference>
<evidence type="ECO:0000256" key="3">
    <source>
        <dbReference type="ARBA" id="ARBA00022723"/>
    </source>
</evidence>
<evidence type="ECO:0000256" key="5">
    <source>
        <dbReference type="ARBA" id="ARBA00023014"/>
    </source>
</evidence>
<evidence type="ECO:0000259" key="7">
    <source>
        <dbReference type="PROSITE" id="PS51085"/>
    </source>
</evidence>
<dbReference type="InterPro" id="IPR036010">
    <property type="entry name" value="2Fe-2S_ferredoxin-like_sf"/>
</dbReference>
<dbReference type="InterPro" id="IPR001041">
    <property type="entry name" value="2Fe-2S_ferredoxin-type"/>
</dbReference>
<comment type="cofactor">
    <cofactor evidence="6">
        <name>[2Fe-2S] cluster</name>
        <dbReference type="ChEBI" id="CHEBI:190135"/>
    </cofactor>
</comment>